<evidence type="ECO:0000259" key="10">
    <source>
        <dbReference type="PROSITE" id="PS52048"/>
    </source>
</evidence>
<evidence type="ECO:0000256" key="4">
    <source>
        <dbReference type="ARBA" id="ARBA00022670"/>
    </source>
</evidence>
<comment type="catalytic activity">
    <reaction evidence="1 8">
        <text>Thiol-dependent hydrolysis of ester, thioester, amide, peptide and isopeptide bonds formed by the C-terminal Gly of ubiquitin (a 76-residue protein attached to proteins as an intracellular targeting signal).</text>
        <dbReference type="EC" id="3.4.19.12"/>
    </reaction>
</comment>
<keyword evidence="5 8" id="KW-0833">Ubl conjugation pathway</keyword>
<sequence length="523" mass="58058">MEDQVENTLNEVAAPGRNGDADPLPLRRSGRARKRPSDHNEDVDYSKELPVTLPPSADTRRNPKRRAAPEAFDLPDNLLETSLGPWKEDEQAEWASWIELESDPAFFTAILGRIGVKGAKIEEVLSVDEDTLATLPSPVHGLVFLYEYVSEESAEATETSREVWFANQTTHNACATIALLNIIMNAEGLGLGKRLRELKEESKDLSPPLRGNMINNSAWIRVAHNSFARRLDLLDAALSLQNDVDAEKKKRARVAAARQKKRNQQRAKARADKSGDGSVGYHFIAFVPVGQQVWQLDGLTSTPVCIGEYEQDQHWTSVMRPVLQERMMRYETERLSFSLLALCGDNLDHVRQKLAANIRSLAELETMFRGHHHGPDSKLITTQDVIHSPTDDRLSSYQLDEEDIQAVPESELKKAPPKPQESSIPVSSASPLSPSSPSPSSPASSVTAEGDHEAMEATSKLWSELVTEQKHILVEYNNEATMAGQEPTAILGRTKDYTAAIHEWVGKLASHGALRRLHGEVRD</sequence>
<evidence type="ECO:0000256" key="7">
    <source>
        <dbReference type="ARBA" id="ARBA00022807"/>
    </source>
</evidence>
<evidence type="ECO:0000256" key="8">
    <source>
        <dbReference type="PROSITE-ProRule" id="PRU01393"/>
    </source>
</evidence>
<reference evidence="11" key="2">
    <citation type="submission" date="2023-06" db="EMBL/GenBank/DDBJ databases">
        <authorList>
            <consortium name="Lawrence Berkeley National Laboratory"/>
            <person name="Haridas S."/>
            <person name="Hensen N."/>
            <person name="Bonometti L."/>
            <person name="Westerberg I."/>
            <person name="Brannstrom I.O."/>
            <person name="Guillou S."/>
            <person name="Cros-Aarteil S."/>
            <person name="Calhoun S."/>
            <person name="Kuo A."/>
            <person name="Mondo S."/>
            <person name="Pangilinan J."/>
            <person name="Riley R."/>
            <person name="Labutti K."/>
            <person name="Andreopoulos B."/>
            <person name="Lipzen A."/>
            <person name="Chen C."/>
            <person name="Yanf M."/>
            <person name="Daum C."/>
            <person name="Ng V."/>
            <person name="Clum A."/>
            <person name="Steindorff A."/>
            <person name="Ohm R."/>
            <person name="Martin F."/>
            <person name="Silar P."/>
            <person name="Natvig D."/>
            <person name="Lalanne C."/>
            <person name="Gautier V."/>
            <person name="Ament-Velasquez S.L."/>
            <person name="Kruys A."/>
            <person name="Hutchinson M.I."/>
            <person name="Powell A.J."/>
            <person name="Barry K."/>
            <person name="Miller A.N."/>
            <person name="Grigoriev I.V."/>
            <person name="Debuchy R."/>
            <person name="Gladieux P."/>
            <person name="Thoren M.H."/>
            <person name="Johannesson H."/>
        </authorList>
    </citation>
    <scope>NUCLEOTIDE SEQUENCE</scope>
    <source>
        <strain evidence="11">CBS 168.71</strain>
    </source>
</reference>
<dbReference type="PANTHER" id="PTHR10589:SF16">
    <property type="entry name" value="UBIQUITIN CARBOXYL-TERMINAL HYDROLASE ISOZYME L5"/>
    <property type="match status" value="1"/>
</dbReference>
<evidence type="ECO:0000256" key="3">
    <source>
        <dbReference type="ARBA" id="ARBA00012759"/>
    </source>
</evidence>
<feature type="site" description="Transition state stabilizer" evidence="8">
    <location>
        <position position="168"/>
    </location>
</feature>
<evidence type="ECO:0000256" key="6">
    <source>
        <dbReference type="ARBA" id="ARBA00022801"/>
    </source>
</evidence>
<dbReference type="Pfam" id="PF01088">
    <property type="entry name" value="Peptidase_C12"/>
    <property type="match status" value="1"/>
</dbReference>
<dbReference type="EMBL" id="JAUEPN010000001">
    <property type="protein sequence ID" value="KAK3301526.1"/>
    <property type="molecule type" value="Genomic_DNA"/>
</dbReference>
<feature type="region of interest" description="Disordered" evidence="9">
    <location>
        <begin position="1"/>
        <end position="73"/>
    </location>
</feature>
<feature type="compositionally biased region" description="Polar residues" evidence="9">
    <location>
        <begin position="1"/>
        <end position="10"/>
    </location>
</feature>
<dbReference type="GO" id="GO:0006511">
    <property type="term" value="P:ubiquitin-dependent protein catabolic process"/>
    <property type="evidence" value="ECO:0007669"/>
    <property type="project" value="UniProtKB-UniRule"/>
</dbReference>
<evidence type="ECO:0000313" key="11">
    <source>
        <dbReference type="EMBL" id="KAK3301526.1"/>
    </source>
</evidence>
<dbReference type="Gene3D" id="3.40.532.10">
    <property type="entry name" value="Peptidase C12, ubiquitin carboxyl-terminal hydrolase"/>
    <property type="match status" value="1"/>
</dbReference>
<dbReference type="FunFam" id="3.40.532.10:FF:000010">
    <property type="entry name" value="Ubiquitin carboxyl-terminal hydrolase"/>
    <property type="match status" value="1"/>
</dbReference>
<keyword evidence="7 8" id="KW-0788">Thiol protease</keyword>
<feature type="compositionally biased region" description="Low complexity" evidence="9">
    <location>
        <begin position="422"/>
        <end position="433"/>
    </location>
</feature>
<dbReference type="InterPro" id="IPR038765">
    <property type="entry name" value="Papain-like_cys_pep_sf"/>
</dbReference>
<accession>A0AAE0HS36</accession>
<dbReference type="EC" id="3.4.19.12" evidence="3 8"/>
<proteinExistence type="inferred from homology"/>
<dbReference type="InterPro" id="IPR036959">
    <property type="entry name" value="Peptidase_C12_UCH_sf"/>
</dbReference>
<keyword evidence="6 8" id="KW-0378">Hydrolase</keyword>
<feature type="domain" description="UCH catalytic" evidence="10">
    <location>
        <begin position="96"/>
        <end position="344"/>
    </location>
</feature>
<comment type="similarity">
    <text evidence="2 8">Belongs to the peptidase C12 family.</text>
</comment>
<dbReference type="Proteomes" id="UP001278766">
    <property type="component" value="Unassembled WGS sequence"/>
</dbReference>
<dbReference type="AlphaFoldDB" id="A0AAE0HS36"/>
<feature type="region of interest" description="Disordered" evidence="9">
    <location>
        <begin position="407"/>
        <end position="455"/>
    </location>
</feature>
<evidence type="ECO:0000313" key="12">
    <source>
        <dbReference type="Proteomes" id="UP001278766"/>
    </source>
</evidence>
<keyword evidence="12" id="KW-1185">Reference proteome</keyword>
<dbReference type="PROSITE" id="PS52048">
    <property type="entry name" value="UCH_DOMAIN"/>
    <property type="match status" value="1"/>
</dbReference>
<feature type="site" description="Important for enzyme activity" evidence="8">
    <location>
        <position position="297"/>
    </location>
</feature>
<dbReference type="GO" id="GO:0016579">
    <property type="term" value="P:protein deubiquitination"/>
    <property type="evidence" value="ECO:0007669"/>
    <property type="project" value="TreeGrafter"/>
</dbReference>
<comment type="caution">
    <text evidence="11">The sequence shown here is derived from an EMBL/GenBank/DDBJ whole genome shotgun (WGS) entry which is preliminary data.</text>
</comment>
<feature type="active site" description="Nucleophile" evidence="8">
    <location>
        <position position="174"/>
    </location>
</feature>
<dbReference type="GO" id="GO:0005737">
    <property type="term" value="C:cytoplasm"/>
    <property type="evidence" value="ECO:0007669"/>
    <property type="project" value="TreeGrafter"/>
</dbReference>
<dbReference type="InterPro" id="IPR001578">
    <property type="entry name" value="Peptidase_C12_UCH"/>
</dbReference>
<name>A0AAE0HS36_9PEZI</name>
<feature type="compositionally biased region" description="Basic and acidic residues" evidence="9">
    <location>
        <begin position="35"/>
        <end position="47"/>
    </location>
</feature>
<dbReference type="GO" id="GO:0004843">
    <property type="term" value="F:cysteine-type deubiquitinase activity"/>
    <property type="evidence" value="ECO:0007669"/>
    <property type="project" value="UniProtKB-UniRule"/>
</dbReference>
<dbReference type="SUPFAM" id="SSF54001">
    <property type="entry name" value="Cysteine proteinases"/>
    <property type="match status" value="1"/>
</dbReference>
<keyword evidence="4 8" id="KW-0645">Protease</keyword>
<evidence type="ECO:0000256" key="1">
    <source>
        <dbReference type="ARBA" id="ARBA00000707"/>
    </source>
</evidence>
<evidence type="ECO:0000256" key="2">
    <source>
        <dbReference type="ARBA" id="ARBA00009326"/>
    </source>
</evidence>
<organism evidence="11 12">
    <name type="scientific">Chaetomium fimeti</name>
    <dbReference type="NCBI Taxonomy" id="1854472"/>
    <lineage>
        <taxon>Eukaryota</taxon>
        <taxon>Fungi</taxon>
        <taxon>Dikarya</taxon>
        <taxon>Ascomycota</taxon>
        <taxon>Pezizomycotina</taxon>
        <taxon>Sordariomycetes</taxon>
        <taxon>Sordariomycetidae</taxon>
        <taxon>Sordariales</taxon>
        <taxon>Chaetomiaceae</taxon>
        <taxon>Chaetomium</taxon>
    </lineage>
</organism>
<dbReference type="GeneID" id="87841741"/>
<gene>
    <name evidence="11" type="ORF">B0H64DRAFT_41051</name>
</gene>
<dbReference type="RefSeq" id="XP_062665040.1">
    <property type="nucleotide sequence ID" value="XM_062804793.1"/>
</dbReference>
<evidence type="ECO:0000256" key="5">
    <source>
        <dbReference type="ARBA" id="ARBA00022786"/>
    </source>
</evidence>
<reference evidence="11" key="1">
    <citation type="journal article" date="2023" name="Mol. Phylogenet. Evol.">
        <title>Genome-scale phylogeny and comparative genomics of the fungal order Sordariales.</title>
        <authorList>
            <person name="Hensen N."/>
            <person name="Bonometti L."/>
            <person name="Westerberg I."/>
            <person name="Brannstrom I.O."/>
            <person name="Guillou S."/>
            <person name="Cros-Aarteil S."/>
            <person name="Calhoun S."/>
            <person name="Haridas S."/>
            <person name="Kuo A."/>
            <person name="Mondo S."/>
            <person name="Pangilinan J."/>
            <person name="Riley R."/>
            <person name="LaButti K."/>
            <person name="Andreopoulos B."/>
            <person name="Lipzen A."/>
            <person name="Chen C."/>
            <person name="Yan M."/>
            <person name="Daum C."/>
            <person name="Ng V."/>
            <person name="Clum A."/>
            <person name="Steindorff A."/>
            <person name="Ohm R.A."/>
            <person name="Martin F."/>
            <person name="Silar P."/>
            <person name="Natvig D.O."/>
            <person name="Lalanne C."/>
            <person name="Gautier V."/>
            <person name="Ament-Velasquez S.L."/>
            <person name="Kruys A."/>
            <person name="Hutchinson M.I."/>
            <person name="Powell A.J."/>
            <person name="Barry K."/>
            <person name="Miller A.N."/>
            <person name="Grigoriev I.V."/>
            <person name="Debuchy R."/>
            <person name="Gladieux P."/>
            <person name="Hiltunen Thoren M."/>
            <person name="Johannesson H."/>
        </authorList>
    </citation>
    <scope>NUCLEOTIDE SEQUENCE</scope>
    <source>
        <strain evidence="11">CBS 168.71</strain>
    </source>
</reference>
<protein>
    <recommendedName>
        <fullName evidence="3 8">ubiquitinyl hydrolase 1</fullName>
        <ecNumber evidence="3 8">3.4.19.12</ecNumber>
    </recommendedName>
</protein>
<evidence type="ECO:0000256" key="9">
    <source>
        <dbReference type="SAM" id="MobiDB-lite"/>
    </source>
</evidence>
<dbReference type="PANTHER" id="PTHR10589">
    <property type="entry name" value="UBIQUITIN CARBOXYL-TERMINAL HYDROLASE"/>
    <property type="match status" value="1"/>
</dbReference>
<feature type="active site" description="Proton donor" evidence="8">
    <location>
        <position position="282"/>
    </location>
</feature>